<protein>
    <submittedName>
        <fullName evidence="1">Uncharacterized protein</fullName>
    </submittedName>
</protein>
<reference evidence="1" key="1">
    <citation type="submission" date="2018-04" db="EMBL/GenBank/DDBJ databases">
        <title>Transcriptome assembly of Sipha flava.</title>
        <authorList>
            <person name="Scully E.D."/>
            <person name="Geib S.M."/>
            <person name="Palmer N.A."/>
            <person name="Koch K."/>
            <person name="Bradshaw J."/>
            <person name="Heng-Moss T."/>
            <person name="Sarath G."/>
        </authorList>
    </citation>
    <scope>NUCLEOTIDE SEQUENCE</scope>
</reference>
<dbReference type="OrthoDB" id="6621793at2759"/>
<accession>A0A2S2R446</accession>
<dbReference type="EMBL" id="GGMS01015583">
    <property type="protein sequence ID" value="MBY84786.1"/>
    <property type="molecule type" value="Transcribed_RNA"/>
</dbReference>
<proteinExistence type="predicted"/>
<gene>
    <name evidence="1" type="primary">Y2R2_8</name>
    <name evidence="1" type="ORF">g.183442</name>
</gene>
<dbReference type="AlphaFoldDB" id="A0A2S2R446"/>
<evidence type="ECO:0000313" key="1">
    <source>
        <dbReference type="EMBL" id="MBY84786.1"/>
    </source>
</evidence>
<name>A0A2S2R446_9HEMI</name>
<sequence>MFIVGTTFCTVGREVIVAKQCIKYLGLNIDSKLKFTIHAKQTAVKANKVVQKISHILPNIILGNPKKRKLIGNVATSILLYGAPNWANSMSKTGIKEHHKVTRKTNLRVISAYSTTSADAAQVLSDTPPIDLMATERKDMYLLKATVGTVETRREIKEKTM</sequence>
<organism evidence="1">
    <name type="scientific">Sipha flava</name>
    <name type="common">yellow sugarcane aphid</name>
    <dbReference type="NCBI Taxonomy" id="143950"/>
    <lineage>
        <taxon>Eukaryota</taxon>
        <taxon>Metazoa</taxon>
        <taxon>Ecdysozoa</taxon>
        <taxon>Arthropoda</taxon>
        <taxon>Hexapoda</taxon>
        <taxon>Insecta</taxon>
        <taxon>Pterygota</taxon>
        <taxon>Neoptera</taxon>
        <taxon>Paraneoptera</taxon>
        <taxon>Hemiptera</taxon>
        <taxon>Sternorrhyncha</taxon>
        <taxon>Aphidomorpha</taxon>
        <taxon>Aphidoidea</taxon>
        <taxon>Aphididae</taxon>
        <taxon>Sipha</taxon>
    </lineage>
</organism>